<dbReference type="PANTHER" id="PTHR43557">
    <property type="entry name" value="APOPTOSIS-INDUCING FACTOR 1"/>
    <property type="match status" value="1"/>
</dbReference>
<keyword evidence="4" id="KW-0560">Oxidoreductase</keyword>
<keyword evidence="8" id="KW-1185">Reference proteome</keyword>
<dbReference type="PRINTS" id="PR00368">
    <property type="entry name" value="FADPNR"/>
</dbReference>
<dbReference type="Gene3D" id="3.50.50.60">
    <property type="entry name" value="FAD/NAD(P)-binding domain"/>
    <property type="match status" value="2"/>
</dbReference>
<dbReference type="Pfam" id="PF14759">
    <property type="entry name" value="Reductase_C"/>
    <property type="match status" value="1"/>
</dbReference>
<keyword evidence="2" id="KW-0285">Flavoprotein</keyword>
<dbReference type="InterPro" id="IPR023753">
    <property type="entry name" value="FAD/NAD-binding_dom"/>
</dbReference>
<comment type="caution">
    <text evidence="7">The sequence shown here is derived from an EMBL/GenBank/DDBJ whole genome shotgun (WGS) entry which is preliminary data.</text>
</comment>
<dbReference type="RefSeq" id="WP_243012729.1">
    <property type="nucleotide sequence ID" value="NZ_JALGAR010000004.1"/>
</dbReference>
<protein>
    <submittedName>
        <fullName evidence="7">FAD-dependent oxidoreductase</fullName>
    </submittedName>
</protein>
<dbReference type="InterPro" id="IPR016156">
    <property type="entry name" value="FAD/NAD-linked_Rdtase_dimer_sf"/>
</dbReference>
<feature type="domain" description="FAD/NAD(P)-binding" evidence="5">
    <location>
        <begin position="13"/>
        <end position="321"/>
    </location>
</feature>
<accession>A0AA41UFY0</accession>
<reference evidence="7" key="1">
    <citation type="submission" date="2022-03" db="EMBL/GenBank/DDBJ databases">
        <title>Cryobacterium sp. nov. strain ZS14-85, isolated from Antarctic soil.</title>
        <authorList>
            <person name="Li J."/>
            <person name="Niu G."/>
        </authorList>
    </citation>
    <scope>NUCLEOTIDE SEQUENCE</scope>
    <source>
        <strain evidence="7">ZS14-85</strain>
    </source>
</reference>
<dbReference type="Gene3D" id="3.30.390.30">
    <property type="match status" value="1"/>
</dbReference>
<dbReference type="InterPro" id="IPR036188">
    <property type="entry name" value="FAD/NAD-bd_sf"/>
</dbReference>
<evidence type="ECO:0000259" key="6">
    <source>
        <dbReference type="Pfam" id="PF14759"/>
    </source>
</evidence>
<gene>
    <name evidence="7" type="ORF">MQH31_15040</name>
</gene>
<dbReference type="EMBL" id="JALGAR010000004">
    <property type="protein sequence ID" value="MCI4659123.1"/>
    <property type="molecule type" value="Genomic_DNA"/>
</dbReference>
<evidence type="ECO:0000259" key="5">
    <source>
        <dbReference type="Pfam" id="PF07992"/>
    </source>
</evidence>
<evidence type="ECO:0000256" key="1">
    <source>
        <dbReference type="ARBA" id="ARBA00001974"/>
    </source>
</evidence>
<dbReference type="GO" id="GO:0005737">
    <property type="term" value="C:cytoplasm"/>
    <property type="evidence" value="ECO:0007669"/>
    <property type="project" value="TreeGrafter"/>
</dbReference>
<dbReference type="SUPFAM" id="SSF55424">
    <property type="entry name" value="FAD/NAD-linked reductases, dimerisation (C-terminal) domain"/>
    <property type="match status" value="1"/>
</dbReference>
<comment type="cofactor">
    <cofactor evidence="1">
        <name>FAD</name>
        <dbReference type="ChEBI" id="CHEBI:57692"/>
    </cofactor>
</comment>
<dbReference type="InterPro" id="IPR028202">
    <property type="entry name" value="Reductase_C"/>
</dbReference>
<dbReference type="GO" id="GO:0016651">
    <property type="term" value="F:oxidoreductase activity, acting on NAD(P)H"/>
    <property type="evidence" value="ECO:0007669"/>
    <property type="project" value="TreeGrafter"/>
</dbReference>
<name>A0AA41UFY0_9MICO</name>
<dbReference type="SUPFAM" id="SSF51905">
    <property type="entry name" value="FAD/NAD(P)-binding domain"/>
    <property type="match status" value="2"/>
</dbReference>
<feature type="domain" description="Reductase C-terminal" evidence="6">
    <location>
        <begin position="340"/>
        <end position="423"/>
    </location>
</feature>
<dbReference type="PANTHER" id="PTHR43557:SF2">
    <property type="entry name" value="RIESKE DOMAIN-CONTAINING PROTEIN-RELATED"/>
    <property type="match status" value="1"/>
</dbReference>
<keyword evidence="3" id="KW-0274">FAD</keyword>
<evidence type="ECO:0000256" key="4">
    <source>
        <dbReference type="ARBA" id="ARBA00023002"/>
    </source>
</evidence>
<organism evidence="7 8">
    <name type="scientific">Cryobacterium zhongshanensis</name>
    <dbReference type="NCBI Taxonomy" id="2928153"/>
    <lineage>
        <taxon>Bacteria</taxon>
        <taxon>Bacillati</taxon>
        <taxon>Actinomycetota</taxon>
        <taxon>Actinomycetes</taxon>
        <taxon>Micrococcales</taxon>
        <taxon>Microbacteriaceae</taxon>
        <taxon>Cryobacterium</taxon>
    </lineage>
</organism>
<evidence type="ECO:0000313" key="7">
    <source>
        <dbReference type="EMBL" id="MCI4659123.1"/>
    </source>
</evidence>
<dbReference type="Proteomes" id="UP001165341">
    <property type="component" value="Unassembled WGS sequence"/>
</dbReference>
<dbReference type="InterPro" id="IPR050446">
    <property type="entry name" value="FAD-oxidoreductase/Apoptosis"/>
</dbReference>
<evidence type="ECO:0000256" key="2">
    <source>
        <dbReference type="ARBA" id="ARBA00022630"/>
    </source>
</evidence>
<proteinExistence type="predicted"/>
<evidence type="ECO:0000256" key="3">
    <source>
        <dbReference type="ARBA" id="ARBA00022827"/>
    </source>
</evidence>
<dbReference type="PRINTS" id="PR00411">
    <property type="entry name" value="PNDRDTASEI"/>
</dbReference>
<sequence length="458" mass="48282">MGDTTEAPRLGTLIIGNCQAGVQLASTLRELGDTDPITLVGEEPHAPYQRPPLSKAFLKGEATADSLAFRTHDFYREHSIELVPRERIFRIIRNADGGVATAESGRTFAFARLALTTGAVPRTIPFEGSELEGVSYLRTATEATVLEQQLREARNVVVVGGGFIGLEVAAGARSAGKNVTVLEAAPRLVGRAVSEQTSEFYLQAHRRRGIRVVLNAQVVRFVGEHDRVTGVELGSRDDEGPGEIVAADVVLIGVGVAPRTELAVQLGLEVENGIVVDSRALASDGLTVAAGDCANMPNPSIGDFGAGRIRLESVQNAVEQAKVAAATLLGLPAEHRTVPWFWSDQADLKLQIAGLSGGHDRVVLRGDPDTEKFSVLYYRDGRLIAADCINSPLDFMAVKNALHKGLSVAADVVSDTTVPLKKLFAAVEAADAGRAAPSPVPVVLPAVPVPIPAGSPAA</sequence>
<dbReference type="AlphaFoldDB" id="A0AA41UFY0"/>
<evidence type="ECO:0000313" key="8">
    <source>
        <dbReference type="Proteomes" id="UP001165341"/>
    </source>
</evidence>
<dbReference type="Pfam" id="PF07992">
    <property type="entry name" value="Pyr_redox_2"/>
    <property type="match status" value="1"/>
</dbReference>